<name>A0A0K9CNU7_9FUSO</name>
<feature type="domain" description="Phosphatidylglycerol lysyltransferase C-terminal" evidence="1">
    <location>
        <begin position="24"/>
        <end position="286"/>
    </location>
</feature>
<comment type="caution">
    <text evidence="2">The sequence shown here is derived from an EMBL/GenBank/DDBJ whole genome shotgun (WGS) entry which is preliminary data.</text>
</comment>
<reference evidence="3" key="1">
    <citation type="submission" date="2009-02" db="EMBL/GenBank/DDBJ databases">
        <title>The Genome Sequence of Shigella sp. D9.</title>
        <authorList>
            <consortium name="The Broad Institute Genome Sequencing Platform"/>
            <person name="Ward D."/>
            <person name="Young S.K."/>
            <person name="Kodira C.D."/>
            <person name="Zeng Q."/>
            <person name="Koehrsen M."/>
            <person name="Alvarado L."/>
            <person name="Berlin A."/>
            <person name="Borenstein D."/>
            <person name="Chen Z."/>
            <person name="Engels R."/>
            <person name="Freedman E."/>
            <person name="Gellesch M."/>
            <person name="Goldberg J."/>
            <person name="Griggs A."/>
            <person name="Gujja S."/>
            <person name="Heiman D."/>
            <person name="Hepburn T."/>
            <person name="Howarth C."/>
            <person name="Jen D."/>
            <person name="Larson L."/>
            <person name="Lewis B."/>
            <person name="Mehta T."/>
            <person name="Park D."/>
            <person name="Pearson M."/>
            <person name="Roberts A."/>
            <person name="Saif S."/>
            <person name="Shea T."/>
            <person name="Shenoy N."/>
            <person name="Sisk P."/>
            <person name="Stolte C."/>
            <person name="Sykes S."/>
            <person name="Walk T."/>
            <person name="White J."/>
            <person name="Yandava C."/>
            <person name="Allen-Vercoe E."/>
            <person name="Strauss J."/>
            <person name="Sibley C."/>
            <person name="White A."/>
            <person name="Ambrose C."/>
            <person name="Lander E."/>
            <person name="Nusbaum C."/>
            <person name="Galagan J."/>
            <person name="Birren B."/>
        </authorList>
    </citation>
    <scope>NUCLEOTIDE SEQUENCE [LARGE SCALE GENOMIC DNA]</scope>
    <source>
        <strain evidence="3">D11</strain>
    </source>
</reference>
<dbReference type="Gene3D" id="3.40.630.30">
    <property type="match status" value="1"/>
</dbReference>
<dbReference type="PANTHER" id="PTHR41373">
    <property type="entry name" value="DUF2156 DOMAIN-CONTAINING PROTEIN"/>
    <property type="match status" value="1"/>
</dbReference>
<accession>A0A0K9CNU7</accession>
<organism evidence="2 3">
    <name type="scientific">Fusobacterium animalis D11</name>
    <dbReference type="NCBI Taxonomy" id="556264"/>
    <lineage>
        <taxon>Bacteria</taxon>
        <taxon>Fusobacteriati</taxon>
        <taxon>Fusobacteriota</taxon>
        <taxon>Fusobacteriia</taxon>
        <taxon>Fusobacteriales</taxon>
        <taxon>Fusobacteriaceae</taxon>
        <taxon>Fusobacterium</taxon>
    </lineage>
</organism>
<dbReference type="PANTHER" id="PTHR41373:SF1">
    <property type="entry name" value="PHOSPHATIDYLGLYCEROL LYSYLTRANSFERASE C-TERMINAL DOMAIN-CONTAINING PROTEIN"/>
    <property type="match status" value="1"/>
</dbReference>
<dbReference type="InterPro" id="IPR016181">
    <property type="entry name" value="Acyl_CoA_acyltransferase"/>
</dbReference>
<dbReference type="PIRSF" id="PIRSF018688">
    <property type="entry name" value="UCP018688"/>
    <property type="match status" value="1"/>
</dbReference>
<evidence type="ECO:0000313" key="3">
    <source>
        <dbReference type="Proteomes" id="UP000004650"/>
    </source>
</evidence>
<proteinExistence type="predicted"/>
<evidence type="ECO:0000313" key="2">
    <source>
        <dbReference type="EMBL" id="KMV75997.1"/>
    </source>
</evidence>
<reference evidence="2 3" key="2">
    <citation type="submission" date="2013-10" db="EMBL/GenBank/DDBJ databases">
        <title>The Genome Sequence of Fusobacterium nucleatum subsp. animalis D11.</title>
        <authorList>
            <consortium name="The Broad Institute Genomics Platform"/>
            <person name="Earl A."/>
            <person name="Ward D."/>
            <person name="Feldgarden M."/>
            <person name="Gevers D."/>
            <person name="Kostic A."/>
            <person name="Garrett W."/>
            <person name="Young S.K."/>
            <person name="Zeng Q."/>
            <person name="Gargeya S."/>
            <person name="Fitzgerald M."/>
            <person name="Abouelleil A."/>
            <person name="Alvarado L."/>
            <person name="Berlin A.M."/>
            <person name="Chapman S.B."/>
            <person name="Gainer-Dewar J."/>
            <person name="Goldberg J."/>
            <person name="Gnerre S."/>
            <person name="Griggs A."/>
            <person name="Gujja S."/>
            <person name="Hansen M."/>
            <person name="Howarth C."/>
            <person name="Imamovic A."/>
            <person name="Ireland A."/>
            <person name="Larimer J."/>
            <person name="McCowan C."/>
            <person name="Murphy C."/>
            <person name="Pearson M."/>
            <person name="Poon T.W."/>
            <person name="Priest M."/>
            <person name="Roberts A."/>
            <person name="Saif S."/>
            <person name="Shea T."/>
            <person name="Sykes S."/>
            <person name="Wortman J."/>
            <person name="Nusbaum C."/>
            <person name="Birren B."/>
        </authorList>
    </citation>
    <scope>NUCLEOTIDE SEQUENCE [LARGE SCALE GENOMIC DNA]</scope>
    <source>
        <strain evidence="2 3">D11</strain>
    </source>
</reference>
<gene>
    <name evidence="2" type="ORF">PSAG_04627</name>
</gene>
<dbReference type="Proteomes" id="UP000004650">
    <property type="component" value="Unassembled WGS sequence"/>
</dbReference>
<dbReference type="InterPro" id="IPR024320">
    <property type="entry name" value="LPG_synthase_C"/>
</dbReference>
<dbReference type="EMBL" id="ACDS02000042">
    <property type="protein sequence ID" value="KMV75997.1"/>
    <property type="molecule type" value="Genomic_DNA"/>
</dbReference>
<sequence>MWKKLTVESKSSIDEYTKNRFEICDLSFSNLLLWSIGENTEYEIENDVLTIRSIYMGELYYYMPIPKKDTPENIEKMKEKIREILKENVAIHYFTEYWYEKLKDDFNLQEKRDYEDYIYSYESLSTLKGRHYAKKKNRVSNFKKSYEYSYESINEDNINEVIDFQEKWYKIHSESGEEILKNENEGILNLLKNFDKLDLKGGFLKINNQIIAYSLGEALTDKMVLIHTEKALIDYIGSYQAINMIFLQEEWQGYELVNREDDFGDEGLREAKMSYKPLYLQKKYSIERNS</sequence>
<protein>
    <recommendedName>
        <fullName evidence="1">Phosphatidylglycerol lysyltransferase C-terminal domain-containing protein</fullName>
    </recommendedName>
</protein>
<evidence type="ECO:0000259" key="1">
    <source>
        <dbReference type="Pfam" id="PF09924"/>
    </source>
</evidence>
<dbReference type="InterPro" id="IPR016732">
    <property type="entry name" value="UCP018688"/>
</dbReference>
<dbReference type="AlphaFoldDB" id="A0A0K9CNU7"/>
<dbReference type="Pfam" id="PF09924">
    <property type="entry name" value="LPG_synthase_C"/>
    <property type="match status" value="1"/>
</dbReference>
<dbReference type="SUPFAM" id="SSF55729">
    <property type="entry name" value="Acyl-CoA N-acyltransferases (Nat)"/>
    <property type="match status" value="2"/>
</dbReference>